<gene>
    <name evidence="2" type="ORF">GTQ38_19760</name>
</gene>
<dbReference type="AlphaFoldDB" id="A0A6L9EHL3"/>
<feature type="transmembrane region" description="Helical" evidence="1">
    <location>
        <begin position="115"/>
        <end position="138"/>
    </location>
</feature>
<dbReference type="Proteomes" id="UP000475249">
    <property type="component" value="Unassembled WGS sequence"/>
</dbReference>
<comment type="caution">
    <text evidence="2">The sequence shown here is derived from an EMBL/GenBank/DDBJ whole genome shotgun (WGS) entry which is preliminary data.</text>
</comment>
<feature type="transmembrane region" description="Helical" evidence="1">
    <location>
        <begin position="12"/>
        <end position="31"/>
    </location>
</feature>
<dbReference type="EMBL" id="WXYO01000009">
    <property type="protein sequence ID" value="NAS14257.1"/>
    <property type="molecule type" value="Genomic_DNA"/>
</dbReference>
<reference evidence="2 3" key="1">
    <citation type="submission" date="2020-01" db="EMBL/GenBank/DDBJ databases">
        <title>Bacteria diversity of Porities sp.</title>
        <authorList>
            <person name="Wang G."/>
        </authorList>
    </citation>
    <scope>NUCLEOTIDE SEQUENCE [LARGE SCALE GENOMIC DNA]</scope>
    <source>
        <strain evidence="2 3">R33</strain>
    </source>
</reference>
<evidence type="ECO:0000313" key="2">
    <source>
        <dbReference type="EMBL" id="NAS14257.1"/>
    </source>
</evidence>
<dbReference type="RefSeq" id="WP_161437302.1">
    <property type="nucleotide sequence ID" value="NZ_WXYO01000009.1"/>
</dbReference>
<feature type="transmembrane region" description="Helical" evidence="1">
    <location>
        <begin position="180"/>
        <end position="200"/>
    </location>
</feature>
<dbReference type="Pfam" id="PF10067">
    <property type="entry name" value="DUF2306"/>
    <property type="match status" value="1"/>
</dbReference>
<keyword evidence="1" id="KW-0472">Membrane</keyword>
<name>A0A6L9EHL3_9FLAO</name>
<proteinExistence type="predicted"/>
<evidence type="ECO:0000313" key="3">
    <source>
        <dbReference type="Proteomes" id="UP000475249"/>
    </source>
</evidence>
<feature type="transmembrane region" description="Helical" evidence="1">
    <location>
        <begin position="51"/>
        <end position="71"/>
    </location>
</feature>
<feature type="transmembrane region" description="Helical" evidence="1">
    <location>
        <begin position="92"/>
        <end position="109"/>
    </location>
</feature>
<keyword evidence="1" id="KW-1133">Transmembrane helix</keyword>
<keyword evidence="1" id="KW-0812">Transmembrane</keyword>
<dbReference type="InterPro" id="IPR018750">
    <property type="entry name" value="DUF2306_membrane"/>
</dbReference>
<feature type="transmembrane region" description="Helical" evidence="1">
    <location>
        <begin position="150"/>
        <end position="168"/>
    </location>
</feature>
<keyword evidence="3" id="KW-1185">Reference proteome</keyword>
<evidence type="ECO:0000256" key="1">
    <source>
        <dbReference type="SAM" id="Phobius"/>
    </source>
</evidence>
<accession>A0A6L9EHL3</accession>
<sequence>MSSAGRRNKFAWIVFAVAAVGIGLYPLMYFFTDREFGLLASKSEELLGDILWNAGFYGHILFGGIALLVGWTQFSKKWRTAYLNWHRTLGKVYVLSAFVSGTCAVYIGFYATGGFITAAGFISLGIIWLYTTFKAYMAIRKGDLKLHQGFMIYSYAACFAAVTLRIWLPLLSMGLGFITAYKIVAWLCWVPNIIFAYFWVKKKGLSLG</sequence>
<organism evidence="2 3">
    <name type="scientific">Poritiphilus flavus</name>
    <dbReference type="NCBI Taxonomy" id="2697053"/>
    <lineage>
        <taxon>Bacteria</taxon>
        <taxon>Pseudomonadati</taxon>
        <taxon>Bacteroidota</taxon>
        <taxon>Flavobacteriia</taxon>
        <taxon>Flavobacteriales</taxon>
        <taxon>Flavobacteriaceae</taxon>
        <taxon>Poritiphilus</taxon>
    </lineage>
</organism>
<protein>
    <submittedName>
        <fullName evidence="2">DUF2306 domain-containing protein</fullName>
    </submittedName>
</protein>